<organism evidence="7">
    <name type="scientific">Lepeophtheirus salmonis</name>
    <name type="common">Salmon louse</name>
    <name type="synonym">Caligus salmonis</name>
    <dbReference type="NCBI Taxonomy" id="72036"/>
    <lineage>
        <taxon>Eukaryota</taxon>
        <taxon>Metazoa</taxon>
        <taxon>Ecdysozoa</taxon>
        <taxon>Arthropoda</taxon>
        <taxon>Crustacea</taxon>
        <taxon>Multicrustacea</taxon>
        <taxon>Hexanauplia</taxon>
        <taxon>Copepoda</taxon>
        <taxon>Siphonostomatoida</taxon>
        <taxon>Caligidae</taxon>
        <taxon>Lepeophtheirus</taxon>
    </lineage>
</organism>
<feature type="transmembrane region" description="Helical" evidence="5">
    <location>
        <begin position="47"/>
        <end position="67"/>
    </location>
</feature>
<sequence length="380" mass="43102">DLHGKMVLCIVSSLLIVYLGLLLSTFQDNSLKFISKTNGWCIAQGCITYFFTMSTFGWMSAMSYNIMTKFRVRTILPRGEEGIRFFSYAAYSFGVSLILLGFVLIFQSKSGSSWYRPGIGEESCWFTSCSSGLTIFLYIPIAIFLVFNMIMFTFSAVKLQQLSKKIQGTAKQPVEEPEESSASGGRISNMRASVRAALNRQFSRTSSCKQRKTYMANKEIFLTYLKLFCAMGQNWTLEVMAWFFTSSEDSLGWIQYLLNFLNMLQGLVMFFVFVFKPSTFKQLRKYFEFCRCKKSGKKGNLERHLSNNGGMSDSWGGYDNPEKRLTHTSLILKSTDAVELDTSVCDMSEVAVSSNSKKGEENALLNELETVKEDDEVYSC</sequence>
<feature type="transmembrane region" description="Helical" evidence="5">
    <location>
        <begin position="221"/>
        <end position="244"/>
    </location>
</feature>
<feature type="domain" description="G-protein coupled receptors family 2 profile 2" evidence="6">
    <location>
        <begin position="1"/>
        <end position="277"/>
    </location>
</feature>
<dbReference type="PANTHER" id="PTHR47154">
    <property type="entry name" value="G-PROTEIN COUPLED RECEPTOR MTH-RELATED"/>
    <property type="match status" value="1"/>
</dbReference>
<dbReference type="GO" id="GO:0005886">
    <property type="term" value="C:plasma membrane"/>
    <property type="evidence" value="ECO:0007669"/>
    <property type="project" value="TreeGrafter"/>
</dbReference>
<dbReference type="Gene3D" id="1.20.1070.10">
    <property type="entry name" value="Rhodopsin 7-helix transmembrane proteins"/>
    <property type="match status" value="1"/>
</dbReference>
<evidence type="ECO:0000256" key="3">
    <source>
        <dbReference type="ARBA" id="ARBA00022989"/>
    </source>
</evidence>
<dbReference type="InterPro" id="IPR000832">
    <property type="entry name" value="GPCR_2_secretin-like"/>
</dbReference>
<reference evidence="7" key="1">
    <citation type="submission" date="2014-05" db="EMBL/GenBank/DDBJ databases">
        <authorList>
            <person name="Chronopoulou M."/>
        </authorList>
    </citation>
    <scope>NUCLEOTIDE SEQUENCE</scope>
    <source>
        <tissue evidence="7">Whole organism</tissue>
    </source>
</reference>
<dbReference type="PROSITE" id="PS50261">
    <property type="entry name" value="G_PROTEIN_RECEP_F2_4"/>
    <property type="match status" value="1"/>
</dbReference>
<accession>A0A0K2V3G9</accession>
<feature type="transmembrane region" description="Helical" evidence="5">
    <location>
        <begin position="88"/>
        <end position="106"/>
    </location>
</feature>
<feature type="non-terminal residue" evidence="7">
    <location>
        <position position="1"/>
    </location>
</feature>
<keyword evidence="3 5" id="KW-1133">Transmembrane helix</keyword>
<gene>
    <name evidence="7" type="primary">Dmoj\GI16743</name>
</gene>
<name>A0A0K2V3G9_LEPSM</name>
<dbReference type="GO" id="GO:0008528">
    <property type="term" value="F:G protein-coupled peptide receptor activity"/>
    <property type="evidence" value="ECO:0007669"/>
    <property type="project" value="TreeGrafter"/>
</dbReference>
<proteinExistence type="predicted"/>
<evidence type="ECO:0000256" key="5">
    <source>
        <dbReference type="SAM" id="Phobius"/>
    </source>
</evidence>
<evidence type="ECO:0000256" key="2">
    <source>
        <dbReference type="ARBA" id="ARBA00022692"/>
    </source>
</evidence>
<protein>
    <recommendedName>
        <fullName evidence="6">G-protein coupled receptors family 2 profile 2 domain-containing protein</fullName>
    </recommendedName>
</protein>
<keyword evidence="2 5" id="KW-0812">Transmembrane</keyword>
<dbReference type="AlphaFoldDB" id="A0A0K2V3G9"/>
<dbReference type="OrthoDB" id="6134459at2759"/>
<keyword evidence="4 5" id="KW-0472">Membrane</keyword>
<dbReference type="CDD" id="cd15039">
    <property type="entry name" value="7tmB3_Methuselah-like"/>
    <property type="match status" value="1"/>
</dbReference>
<feature type="transmembrane region" description="Helical" evidence="5">
    <location>
        <begin position="7"/>
        <end position="27"/>
    </location>
</feature>
<dbReference type="PANTHER" id="PTHR47154:SF2">
    <property type="entry name" value="G-PROTEIN COUPLED RECEPTOR MTH-RELATED"/>
    <property type="match status" value="1"/>
</dbReference>
<dbReference type="InterPro" id="IPR051384">
    <property type="entry name" value="Mth_GPCR"/>
</dbReference>
<evidence type="ECO:0000256" key="4">
    <source>
        <dbReference type="ARBA" id="ARBA00023136"/>
    </source>
</evidence>
<comment type="subcellular location">
    <subcellularLocation>
        <location evidence="1">Membrane</location>
        <topology evidence="1">Multi-pass membrane protein</topology>
    </subcellularLocation>
</comment>
<dbReference type="Pfam" id="PF00002">
    <property type="entry name" value="7tm_2"/>
    <property type="match status" value="1"/>
</dbReference>
<dbReference type="EMBL" id="HACA01027321">
    <property type="protein sequence ID" value="CDW44682.1"/>
    <property type="molecule type" value="Transcribed_RNA"/>
</dbReference>
<evidence type="ECO:0000259" key="6">
    <source>
        <dbReference type="PROSITE" id="PS50261"/>
    </source>
</evidence>
<dbReference type="SUPFAM" id="SSF81321">
    <property type="entry name" value="Family A G protein-coupled receptor-like"/>
    <property type="match status" value="1"/>
</dbReference>
<feature type="transmembrane region" description="Helical" evidence="5">
    <location>
        <begin position="256"/>
        <end position="275"/>
    </location>
</feature>
<evidence type="ECO:0000313" key="7">
    <source>
        <dbReference type="EMBL" id="CDW44682.1"/>
    </source>
</evidence>
<dbReference type="GO" id="GO:0007166">
    <property type="term" value="P:cell surface receptor signaling pathway"/>
    <property type="evidence" value="ECO:0007669"/>
    <property type="project" value="InterPro"/>
</dbReference>
<feature type="transmembrane region" description="Helical" evidence="5">
    <location>
        <begin position="135"/>
        <end position="157"/>
    </location>
</feature>
<evidence type="ECO:0000256" key="1">
    <source>
        <dbReference type="ARBA" id="ARBA00004141"/>
    </source>
</evidence>
<dbReference type="InterPro" id="IPR017981">
    <property type="entry name" value="GPCR_2-like_7TM"/>
</dbReference>